<keyword evidence="2" id="KW-1185">Reference proteome</keyword>
<dbReference type="Proteomes" id="UP000321899">
    <property type="component" value="Unassembled WGS sequence"/>
</dbReference>
<dbReference type="EMBL" id="VDMB01000018">
    <property type="protein sequence ID" value="TYT73895.1"/>
    <property type="molecule type" value="Genomic_DNA"/>
</dbReference>
<evidence type="ECO:0000313" key="1">
    <source>
        <dbReference type="EMBL" id="TYT73895.1"/>
    </source>
</evidence>
<proteinExistence type="predicted"/>
<organism evidence="1 2">
    <name type="scientific">Desulfobotulus mexicanus</name>
    <dbReference type="NCBI Taxonomy" id="2586642"/>
    <lineage>
        <taxon>Bacteria</taxon>
        <taxon>Pseudomonadati</taxon>
        <taxon>Thermodesulfobacteriota</taxon>
        <taxon>Desulfobacteria</taxon>
        <taxon>Desulfobacterales</taxon>
        <taxon>Desulfobacteraceae</taxon>
        <taxon>Desulfobotulus</taxon>
    </lineage>
</organism>
<accession>A0A5S5ME39</accession>
<sequence length="429" mass="47499">MNKTLPLLHINTGTLALPELMAFIEQRCSDLMLMPAVCHKIQLAAEEVTTALPENTPLSIQVQERADRITLTLTCPPVEMDLSAFNLAWRPDLEKDASGLGLALASRWVDFFSLEKDQSRRLHLTFSVEKVFDQPVPLPPPLATHRFYRLIRPTPETMAACGQRLFHHIKGISPDTKTFHPARLAALTAEGKLFGALAETESGEVAGAAFCIPEEGRLLRGYGPFVFTDKDRLRMAEDLACHCLERVGRKPFSGVLTRIFDEDCFPEKFYIPAGGHARSDKKAAWHFPLCDDAGGLLHYTADIAAFIDTAVTRQDLPRKKILIESNLCEAKGPGVFSSSLNRKEKKCRMRPLLAGEDMEANLEAHLCWFQEEGINLCEMYLDLAKTEEASLLPLLSQKGFSPTLLLPGGGSLGDLLILEARMGQKGECA</sequence>
<dbReference type="OrthoDB" id="5416105at2"/>
<evidence type="ECO:0000313" key="2">
    <source>
        <dbReference type="Proteomes" id="UP000321899"/>
    </source>
</evidence>
<reference evidence="1 2" key="1">
    <citation type="submission" date="2019-06" db="EMBL/GenBank/DDBJ databases">
        <title>Desulfobotulus mexicanus sp. nov., a novel sulfate-reducing bacterium isolated from the sediment of an alkaline crater lake in Mexico.</title>
        <authorList>
            <person name="Hirschler-Rea A."/>
        </authorList>
    </citation>
    <scope>NUCLEOTIDE SEQUENCE [LARGE SCALE GENOMIC DNA]</scope>
    <source>
        <strain evidence="1 2">PAR22N</strain>
    </source>
</reference>
<name>A0A5S5ME39_9BACT</name>
<gene>
    <name evidence="1" type="ORF">FIM25_12715</name>
</gene>
<dbReference type="AlphaFoldDB" id="A0A5S5ME39"/>
<comment type="caution">
    <text evidence="1">The sequence shown here is derived from an EMBL/GenBank/DDBJ whole genome shotgun (WGS) entry which is preliminary data.</text>
</comment>
<protein>
    <submittedName>
        <fullName evidence="1">Uncharacterized protein</fullName>
    </submittedName>
</protein>
<dbReference type="RefSeq" id="WP_139449921.1">
    <property type="nucleotide sequence ID" value="NZ_VDMB01000018.1"/>
</dbReference>